<feature type="domain" description="Copper resistance protein D" evidence="7">
    <location>
        <begin position="175"/>
        <end position="271"/>
    </location>
</feature>
<dbReference type="RefSeq" id="WP_115774887.1">
    <property type="nucleotide sequence ID" value="NZ_PIOC01000032.1"/>
</dbReference>
<name>A0A3D8PIA8_9BACI</name>
<dbReference type="PANTHER" id="PTHR34820:SF4">
    <property type="entry name" value="INNER MEMBRANE PROTEIN YEBZ"/>
    <property type="match status" value="1"/>
</dbReference>
<feature type="transmembrane region" description="Helical" evidence="6">
    <location>
        <begin position="143"/>
        <end position="167"/>
    </location>
</feature>
<evidence type="ECO:0000256" key="5">
    <source>
        <dbReference type="ARBA" id="ARBA00023136"/>
    </source>
</evidence>
<dbReference type="GO" id="GO:0005886">
    <property type="term" value="C:plasma membrane"/>
    <property type="evidence" value="ECO:0007669"/>
    <property type="project" value="UniProtKB-SubCell"/>
</dbReference>
<accession>A0A3D8PIA8</accession>
<evidence type="ECO:0000313" key="9">
    <source>
        <dbReference type="Proteomes" id="UP000257143"/>
    </source>
</evidence>
<evidence type="ECO:0000256" key="2">
    <source>
        <dbReference type="ARBA" id="ARBA00022475"/>
    </source>
</evidence>
<feature type="transmembrane region" description="Helical" evidence="6">
    <location>
        <begin position="86"/>
        <end position="105"/>
    </location>
</feature>
<evidence type="ECO:0000256" key="6">
    <source>
        <dbReference type="SAM" id="Phobius"/>
    </source>
</evidence>
<dbReference type="OrthoDB" id="2387346at2"/>
<keyword evidence="9" id="KW-1185">Reference proteome</keyword>
<dbReference type="AlphaFoldDB" id="A0A3D8PIA8"/>
<dbReference type="EMBL" id="PIOC01000032">
    <property type="protein sequence ID" value="RDW15833.1"/>
    <property type="molecule type" value="Genomic_DNA"/>
</dbReference>
<feature type="transmembrane region" description="Helical" evidence="6">
    <location>
        <begin position="340"/>
        <end position="362"/>
    </location>
</feature>
<reference evidence="9" key="1">
    <citation type="submission" date="2017-11" db="EMBL/GenBank/DDBJ databases">
        <authorList>
            <person name="Zhu W."/>
        </authorList>
    </citation>
    <scope>NUCLEOTIDE SEQUENCE [LARGE SCALE GENOMIC DNA]</scope>
    <source>
        <strain evidence="9">CAU 1183</strain>
    </source>
</reference>
<protein>
    <submittedName>
        <fullName evidence="8">Copper resistance protein CopD</fullName>
    </submittedName>
</protein>
<dbReference type="InterPro" id="IPR008457">
    <property type="entry name" value="Cu-R_CopD_dom"/>
</dbReference>
<organism evidence="8 9">
    <name type="scientific">Oceanobacillus arenosus</name>
    <dbReference type="NCBI Taxonomy" id="1229153"/>
    <lineage>
        <taxon>Bacteria</taxon>
        <taxon>Bacillati</taxon>
        <taxon>Bacillota</taxon>
        <taxon>Bacilli</taxon>
        <taxon>Bacillales</taxon>
        <taxon>Bacillaceae</taxon>
        <taxon>Oceanobacillus</taxon>
    </lineage>
</organism>
<evidence type="ECO:0000256" key="1">
    <source>
        <dbReference type="ARBA" id="ARBA00004651"/>
    </source>
</evidence>
<dbReference type="InterPro" id="IPR032694">
    <property type="entry name" value="CopC/D"/>
</dbReference>
<gene>
    <name evidence="8" type="ORF">CWR48_19100</name>
</gene>
<comment type="subcellular location">
    <subcellularLocation>
        <location evidence="1">Cell membrane</location>
        <topology evidence="1">Multi-pass membrane protein</topology>
    </subcellularLocation>
</comment>
<evidence type="ECO:0000256" key="3">
    <source>
        <dbReference type="ARBA" id="ARBA00022692"/>
    </source>
</evidence>
<feature type="transmembrane region" description="Helical" evidence="6">
    <location>
        <begin position="223"/>
        <end position="243"/>
    </location>
</feature>
<evidence type="ECO:0000313" key="8">
    <source>
        <dbReference type="EMBL" id="RDW15833.1"/>
    </source>
</evidence>
<keyword evidence="5 6" id="KW-0472">Membrane</keyword>
<dbReference type="GO" id="GO:0006825">
    <property type="term" value="P:copper ion transport"/>
    <property type="evidence" value="ECO:0007669"/>
    <property type="project" value="InterPro"/>
</dbReference>
<feature type="transmembrane region" description="Helical" evidence="6">
    <location>
        <begin position="6"/>
        <end position="29"/>
    </location>
</feature>
<feature type="transmembrane region" description="Helical" evidence="6">
    <location>
        <begin position="179"/>
        <end position="203"/>
    </location>
</feature>
<dbReference type="PANTHER" id="PTHR34820">
    <property type="entry name" value="INNER MEMBRANE PROTEIN YEBZ"/>
    <property type="match status" value="1"/>
</dbReference>
<sequence length="363" mass="40251">MELLVIISQVFLYVCFSVLAGSFLLLLIPESQRPDVKIPKYLLLASAVALPIFAFVPVLDITLFIAPRLGLFESFKIVLTTYTVGTAWSFTHIGSILLVLVVGMMRPNEKRIAAFLGILLTFGLMLSIAWSSHAGSMVPLKGITGHFIHLSAVSIWVGVVLIVGWFAVNHNHWLEFLNWFSKVAIGCLAATAISGIVLMNIMVDGYTDSWMVSYGQGLLIKHLFLLPLIFYALINGVIVKYQLSKNAAFNPIPWIRLESLILLVIFTITAFFTQQAPAHDNYLTNDAVSSLFRLFHDGVIDPSSTVGFAVNLPVVYFFLPSILFIGLMLLSIYKKASLLLPFLFSCLFVGCIYCMLMISVVVR</sequence>
<feature type="transmembrane region" description="Helical" evidence="6">
    <location>
        <begin position="41"/>
        <end position="66"/>
    </location>
</feature>
<feature type="transmembrane region" description="Helical" evidence="6">
    <location>
        <begin position="112"/>
        <end position="131"/>
    </location>
</feature>
<evidence type="ECO:0000256" key="4">
    <source>
        <dbReference type="ARBA" id="ARBA00022989"/>
    </source>
</evidence>
<dbReference type="Proteomes" id="UP000257143">
    <property type="component" value="Unassembled WGS sequence"/>
</dbReference>
<dbReference type="Pfam" id="PF05425">
    <property type="entry name" value="CopD"/>
    <property type="match status" value="1"/>
</dbReference>
<feature type="transmembrane region" description="Helical" evidence="6">
    <location>
        <begin position="255"/>
        <end position="273"/>
    </location>
</feature>
<comment type="caution">
    <text evidence="8">The sequence shown here is derived from an EMBL/GenBank/DDBJ whole genome shotgun (WGS) entry which is preliminary data.</text>
</comment>
<keyword evidence="3 6" id="KW-0812">Transmembrane</keyword>
<proteinExistence type="predicted"/>
<evidence type="ECO:0000259" key="7">
    <source>
        <dbReference type="Pfam" id="PF05425"/>
    </source>
</evidence>
<keyword evidence="4 6" id="KW-1133">Transmembrane helix</keyword>
<feature type="transmembrane region" description="Helical" evidence="6">
    <location>
        <begin position="314"/>
        <end position="333"/>
    </location>
</feature>
<keyword evidence="2" id="KW-1003">Cell membrane</keyword>